<dbReference type="eggNOG" id="COG2001">
    <property type="taxonomic scope" value="Bacteria"/>
</dbReference>
<proteinExistence type="inferred from homology"/>
<keyword evidence="5 7" id="KW-0238">DNA-binding</keyword>
<dbReference type="CDD" id="cd16321">
    <property type="entry name" value="MraZ_C"/>
    <property type="match status" value="1"/>
</dbReference>
<evidence type="ECO:0000256" key="4">
    <source>
        <dbReference type="ARBA" id="ARBA00023015"/>
    </source>
</evidence>
<dbReference type="InterPro" id="IPR035644">
    <property type="entry name" value="MraZ_C"/>
</dbReference>
<dbReference type="PANTHER" id="PTHR34701:SF1">
    <property type="entry name" value="TRANSCRIPTIONAL REGULATOR MRAZ"/>
    <property type="match status" value="1"/>
</dbReference>
<dbReference type="Gene3D" id="3.40.1550.20">
    <property type="entry name" value="Transcriptional regulator MraZ domain"/>
    <property type="match status" value="1"/>
</dbReference>
<dbReference type="CDD" id="cd16320">
    <property type="entry name" value="MraZ_N"/>
    <property type="match status" value="1"/>
</dbReference>
<keyword evidence="6 7" id="KW-0804">Transcription</keyword>
<dbReference type="InterPro" id="IPR007159">
    <property type="entry name" value="SpoVT-AbrB_dom"/>
</dbReference>
<dbReference type="InterPro" id="IPR038619">
    <property type="entry name" value="MraZ_sf"/>
</dbReference>
<reference evidence="9" key="1">
    <citation type="submission" date="2010-08" db="EMBL/GenBank/DDBJ databases">
        <authorList>
            <person name="Muzny D."/>
            <person name="Qin X."/>
            <person name="Buhay C."/>
            <person name="Dugan-Rocha S."/>
            <person name="Ding Y."/>
            <person name="Chen G."/>
            <person name="Hawes A."/>
            <person name="Holder M."/>
            <person name="Jhangiani S."/>
            <person name="Johnson A."/>
            <person name="Khan Z."/>
            <person name="Li Z."/>
            <person name="Liu W."/>
            <person name="Liu X."/>
            <person name="Perez L."/>
            <person name="Shen H."/>
            <person name="Wang Q."/>
            <person name="Watt J."/>
            <person name="Xi L."/>
            <person name="Xin Y."/>
            <person name="Zhou J."/>
            <person name="Deng J."/>
            <person name="Jiang H."/>
            <person name="Liu Y."/>
            <person name="Qu J."/>
            <person name="Song X.-Z."/>
            <person name="Zhang L."/>
            <person name="Villasana D."/>
            <person name="Johnson A."/>
            <person name="Liu J."/>
            <person name="Liyanage D."/>
            <person name="Lorensuhewa L."/>
            <person name="Robinson T."/>
            <person name="Song A."/>
            <person name="Song B.-B."/>
            <person name="Dinh H."/>
            <person name="Thornton R."/>
            <person name="Coyle M."/>
            <person name="Francisco L."/>
            <person name="Jackson L."/>
            <person name="Javaid M."/>
            <person name="Korchina V."/>
            <person name="Kovar C."/>
            <person name="Mata R."/>
            <person name="Mathew T."/>
            <person name="Ngo R."/>
            <person name="Nguyen L."/>
            <person name="Nguyen N."/>
            <person name="Okwuonu G."/>
            <person name="Ongeri F."/>
            <person name="Pham C."/>
            <person name="Simmons D."/>
            <person name="Wilczek-Boney K."/>
            <person name="Hale W."/>
            <person name="Jakkamsetti A."/>
            <person name="Pham P."/>
            <person name="Ruth R."/>
            <person name="San Lucas F."/>
            <person name="Warren J."/>
            <person name="Zhang J."/>
            <person name="Zhao Z."/>
            <person name="Zhou C."/>
            <person name="Zhu D."/>
            <person name="Lee S."/>
            <person name="Bess C."/>
            <person name="Blankenburg K."/>
            <person name="Forbes L."/>
            <person name="Fu Q."/>
            <person name="Gubbala S."/>
            <person name="Hirani K."/>
            <person name="Jayaseelan J.C."/>
            <person name="Lara F."/>
            <person name="Munidasa M."/>
            <person name="Palculict T."/>
            <person name="Patil S."/>
            <person name="Pu L.-L."/>
            <person name="Saada N."/>
            <person name="Tang L."/>
            <person name="Weissenberger G."/>
            <person name="Zhu Y."/>
            <person name="Hemphill L."/>
            <person name="Shang Y."/>
            <person name="Youmans B."/>
            <person name="Ayvaz T."/>
            <person name="Ross M."/>
            <person name="Santibanez J."/>
            <person name="Aqrawi P."/>
            <person name="Gross S."/>
            <person name="Joshi V."/>
            <person name="Fowler G."/>
            <person name="Nazareth L."/>
            <person name="Reid J."/>
            <person name="Worley K."/>
            <person name="Petrosino J."/>
            <person name="Highlander S."/>
            <person name="Gibbs R."/>
        </authorList>
    </citation>
    <scope>NUCLEOTIDE SEQUENCE [LARGE SCALE GENOMIC DNA]</scope>
    <source>
        <strain evidence="9">DSM 15272</strain>
    </source>
</reference>
<dbReference type="SUPFAM" id="SSF89447">
    <property type="entry name" value="AbrB/MazE/MraZ-like"/>
    <property type="match status" value="1"/>
</dbReference>
<dbReference type="Proteomes" id="UP000003111">
    <property type="component" value="Unassembled WGS sequence"/>
</dbReference>
<dbReference type="InterPro" id="IPR020603">
    <property type="entry name" value="MraZ_dom"/>
</dbReference>
<evidence type="ECO:0000256" key="7">
    <source>
        <dbReference type="HAMAP-Rule" id="MF_01008"/>
    </source>
</evidence>
<name>E2SAK3_9ACTN</name>
<keyword evidence="3" id="KW-0677">Repeat</keyword>
<dbReference type="GO" id="GO:0005737">
    <property type="term" value="C:cytoplasm"/>
    <property type="evidence" value="ECO:0007669"/>
    <property type="project" value="UniProtKB-UniRule"/>
</dbReference>
<keyword evidence="2 7" id="KW-0963">Cytoplasm</keyword>
<dbReference type="NCBIfam" id="TIGR00242">
    <property type="entry name" value="division/cell wall cluster transcriptional repressor MraZ"/>
    <property type="match status" value="1"/>
</dbReference>
<dbReference type="Pfam" id="PF02381">
    <property type="entry name" value="MraZ"/>
    <property type="match status" value="2"/>
</dbReference>
<dbReference type="GO" id="GO:0003700">
    <property type="term" value="F:DNA-binding transcription factor activity"/>
    <property type="evidence" value="ECO:0007669"/>
    <property type="project" value="UniProtKB-UniRule"/>
</dbReference>
<dbReference type="InterPro" id="IPR037914">
    <property type="entry name" value="SpoVT-AbrB_sf"/>
</dbReference>
<evidence type="ECO:0000256" key="2">
    <source>
        <dbReference type="ARBA" id="ARBA00022490"/>
    </source>
</evidence>
<evidence type="ECO:0000256" key="5">
    <source>
        <dbReference type="ARBA" id="ARBA00023125"/>
    </source>
</evidence>
<evidence type="ECO:0000256" key="1">
    <source>
        <dbReference type="ARBA" id="ARBA00013860"/>
    </source>
</evidence>
<dbReference type="AlphaFoldDB" id="E2SAK3"/>
<dbReference type="STRING" id="585531.HMPREF0063_11061"/>
<evidence type="ECO:0000259" key="8">
    <source>
        <dbReference type="PROSITE" id="PS51740"/>
    </source>
</evidence>
<dbReference type="EMBL" id="ACLF03000004">
    <property type="protein sequence ID" value="EFQ83399.1"/>
    <property type="molecule type" value="Genomic_DNA"/>
</dbReference>
<keyword evidence="10" id="KW-1185">Reference proteome</keyword>
<evidence type="ECO:0000313" key="9">
    <source>
        <dbReference type="EMBL" id="EFQ83399.1"/>
    </source>
</evidence>
<evidence type="ECO:0000256" key="6">
    <source>
        <dbReference type="ARBA" id="ARBA00023163"/>
    </source>
</evidence>
<protein>
    <recommendedName>
        <fullName evidence="1 7">Transcriptional regulator MraZ</fullName>
    </recommendedName>
</protein>
<accession>E2SAK3</accession>
<feature type="domain" description="SpoVT-AbrB" evidence="8">
    <location>
        <begin position="35"/>
        <end position="77"/>
    </location>
</feature>
<gene>
    <name evidence="7 9" type="primary">mraZ</name>
    <name evidence="9" type="ORF">HMPREF0063_11061</name>
</gene>
<comment type="similarity">
    <text evidence="7">Belongs to the MraZ family.</text>
</comment>
<keyword evidence="4 7" id="KW-0805">Transcription regulation</keyword>
<organism evidence="9 10">
    <name type="scientific">Aeromicrobium marinum DSM 15272</name>
    <dbReference type="NCBI Taxonomy" id="585531"/>
    <lineage>
        <taxon>Bacteria</taxon>
        <taxon>Bacillati</taxon>
        <taxon>Actinomycetota</taxon>
        <taxon>Actinomycetes</taxon>
        <taxon>Propionibacteriales</taxon>
        <taxon>Nocardioidaceae</taxon>
        <taxon>Aeromicrobium</taxon>
    </lineage>
</organism>
<dbReference type="HAMAP" id="MF_01008">
    <property type="entry name" value="MraZ"/>
    <property type="match status" value="1"/>
</dbReference>
<dbReference type="InterPro" id="IPR003444">
    <property type="entry name" value="MraZ"/>
</dbReference>
<dbReference type="GO" id="GO:0009295">
    <property type="term" value="C:nucleoid"/>
    <property type="evidence" value="ECO:0007669"/>
    <property type="project" value="UniProtKB-SubCell"/>
</dbReference>
<dbReference type="GO" id="GO:0000976">
    <property type="term" value="F:transcription cis-regulatory region binding"/>
    <property type="evidence" value="ECO:0007669"/>
    <property type="project" value="TreeGrafter"/>
</dbReference>
<dbReference type="HOGENOM" id="CLU_107907_0_5_11"/>
<comment type="caution">
    <text evidence="9">The sequence shown here is derived from an EMBL/GenBank/DDBJ whole genome shotgun (WGS) entry which is preliminary data.</text>
</comment>
<dbReference type="GO" id="GO:2000143">
    <property type="term" value="P:negative regulation of DNA-templated transcription initiation"/>
    <property type="evidence" value="ECO:0007669"/>
    <property type="project" value="TreeGrafter"/>
</dbReference>
<sequence length="173" mass="20056">MEYCGAKWSDRWIDRWSETKGRHAMNVDVANFFGTFTPRLDEKGRLFLPAKFRPRLEHGVVLTRGQENCIYGWTPESFSSFTDRVRDTPFTNKQARNFFRMLFSGASSEVPDKQGRIAIPPVLREWAQLGRECAVVGAMDRIEIWDLERWTEFSAGQEEAFSDMSDEVMPGIF</sequence>
<evidence type="ECO:0000313" key="10">
    <source>
        <dbReference type="Proteomes" id="UP000003111"/>
    </source>
</evidence>
<dbReference type="InterPro" id="IPR035642">
    <property type="entry name" value="MraZ_N"/>
</dbReference>
<evidence type="ECO:0000256" key="3">
    <source>
        <dbReference type="ARBA" id="ARBA00022737"/>
    </source>
</evidence>
<dbReference type="PANTHER" id="PTHR34701">
    <property type="entry name" value="TRANSCRIPTIONAL REGULATOR MRAZ"/>
    <property type="match status" value="1"/>
</dbReference>
<comment type="subcellular location">
    <subcellularLocation>
        <location evidence="7">Cytoplasm</location>
        <location evidence="7">Nucleoid</location>
    </subcellularLocation>
</comment>
<dbReference type="PROSITE" id="PS51740">
    <property type="entry name" value="SPOVT_ABRB"/>
    <property type="match status" value="1"/>
</dbReference>
<comment type="subunit">
    <text evidence="7">Forms oligomers.</text>
</comment>